<comment type="similarity">
    <text evidence="2">Belongs to the inturned family.</text>
</comment>
<dbReference type="Proteomes" id="UP000005408">
    <property type="component" value="Unassembled WGS sequence"/>
</dbReference>
<protein>
    <recommendedName>
        <fullName evidence="3">Protein inturned</fullName>
    </recommendedName>
</protein>
<evidence type="ECO:0000313" key="12">
    <source>
        <dbReference type="Proteomes" id="UP000005408"/>
    </source>
</evidence>
<evidence type="ECO:0000259" key="9">
    <source>
        <dbReference type="Pfam" id="PF19032"/>
    </source>
</evidence>
<evidence type="ECO:0000256" key="1">
    <source>
        <dbReference type="ARBA" id="ARBA00004496"/>
    </source>
</evidence>
<dbReference type="GO" id="GO:0007399">
    <property type="term" value="P:nervous system development"/>
    <property type="evidence" value="ECO:0007669"/>
    <property type="project" value="TreeGrafter"/>
</dbReference>
<evidence type="ECO:0000256" key="6">
    <source>
        <dbReference type="ARBA" id="ARBA00022794"/>
    </source>
</evidence>
<dbReference type="GO" id="GO:0005737">
    <property type="term" value="C:cytoplasm"/>
    <property type="evidence" value="ECO:0007669"/>
    <property type="project" value="UniProtKB-SubCell"/>
</dbReference>
<name>A0A8W8KPR0_MAGGI</name>
<dbReference type="GO" id="GO:0001736">
    <property type="term" value="P:establishment of planar polarity"/>
    <property type="evidence" value="ECO:0007669"/>
    <property type="project" value="InterPro"/>
</dbReference>
<evidence type="ECO:0000313" key="11">
    <source>
        <dbReference type="EnsemblMetazoa" id="G24526.1:cds"/>
    </source>
</evidence>
<feature type="compositionally biased region" description="Polar residues" evidence="7">
    <location>
        <begin position="58"/>
        <end position="74"/>
    </location>
</feature>
<feature type="region of interest" description="Disordered" evidence="7">
    <location>
        <begin position="51"/>
        <end position="82"/>
    </location>
</feature>
<evidence type="ECO:0000259" key="10">
    <source>
        <dbReference type="Pfam" id="PF19033"/>
    </source>
</evidence>
<feature type="region of interest" description="Disordered" evidence="7">
    <location>
        <begin position="739"/>
        <end position="761"/>
    </location>
</feature>
<comment type="subcellular location">
    <subcellularLocation>
        <location evidence="1">Cytoplasm</location>
    </subcellularLocation>
</comment>
<dbReference type="GO" id="GO:0016192">
    <property type="term" value="P:vesicle-mediated transport"/>
    <property type="evidence" value="ECO:0007669"/>
    <property type="project" value="InterPro"/>
</dbReference>
<keyword evidence="12" id="KW-1185">Reference proteome</keyword>
<dbReference type="Pfam" id="PF19032">
    <property type="entry name" value="Intu_longin_2"/>
    <property type="match status" value="1"/>
</dbReference>
<evidence type="ECO:0000259" key="8">
    <source>
        <dbReference type="Pfam" id="PF19031"/>
    </source>
</evidence>
<dbReference type="InterPro" id="IPR043987">
    <property type="entry name" value="CCZ1/INTU/HSP4_longin_1"/>
</dbReference>
<dbReference type="PANTHER" id="PTHR21082:SF4">
    <property type="entry name" value="PROTEIN INTURNED"/>
    <property type="match status" value="1"/>
</dbReference>
<accession>A0A8W8KPR0</accession>
<dbReference type="AlphaFoldDB" id="A0A8W8KPR0"/>
<keyword evidence="5" id="KW-0963">Cytoplasm</keyword>
<dbReference type="InterPro" id="IPR043989">
    <property type="entry name" value="CCZ1/INTU/HSP4_longin_3"/>
</dbReference>
<feature type="domain" description="CCZ1/INTU second Longin" evidence="9">
    <location>
        <begin position="553"/>
        <end position="672"/>
    </location>
</feature>
<evidence type="ECO:0000256" key="4">
    <source>
        <dbReference type="ARBA" id="ARBA00022473"/>
    </source>
</evidence>
<dbReference type="InterPro" id="IPR039151">
    <property type="entry name" value="INTU"/>
</dbReference>
<evidence type="ECO:0000256" key="3">
    <source>
        <dbReference type="ARBA" id="ARBA00015639"/>
    </source>
</evidence>
<dbReference type="Pfam" id="PF19033">
    <property type="entry name" value="Intu_longin_3"/>
    <property type="match status" value="1"/>
</dbReference>
<keyword evidence="6" id="KW-0970">Cilium biogenesis/degradation</keyword>
<dbReference type="GO" id="GO:0005929">
    <property type="term" value="C:cilium"/>
    <property type="evidence" value="ECO:0007669"/>
    <property type="project" value="TreeGrafter"/>
</dbReference>
<dbReference type="GO" id="GO:0060271">
    <property type="term" value="P:cilium assembly"/>
    <property type="evidence" value="ECO:0007669"/>
    <property type="project" value="InterPro"/>
</dbReference>
<reference evidence="11" key="1">
    <citation type="submission" date="2022-08" db="UniProtKB">
        <authorList>
            <consortium name="EnsemblMetazoa"/>
        </authorList>
    </citation>
    <scope>IDENTIFICATION</scope>
    <source>
        <strain evidence="11">05x7-T-G4-1.051#20</strain>
    </source>
</reference>
<sequence>MRRGPGVSSRSDHQNFWKEFVRGFNSHRSRYLCGIQGLLLSEMICRASPGSTGRAVGSHQSGGSPDSETGNGSDRSPGGMFGLQVPLSRATEASEFDSVNTILSNSRLPIYKCPLRLIPKIPWNANPSLITQRLIDVKSVYKSSASVKLSECNKKDRLFVLELFRNQKHKCENLHCPHNGHSTDDTGYGTDNEDTAGGSENNPDYEPLDIVGERCSQSTVDFTRMDSIRRVKLKVKKVNLQSLNISDKDRKLGQLGRALCKELIGIIPGHFPSKSRSACGQRLCIRGLVPHSHAAKYSKIQIGDCLRLINGREITWDNIDDVLLKISQLEEVSVVIQQVINKQPKVPVLSPLRATAADQQLVQLIGGQSGGTETEGSTPGHCLMFIDLQKLQSETESSQDDLVYQFPKTTLSDLRGALITLYHTAQEWSHTKLQQTSYECNGERYTVAYYKEETTLLLLVFKEAQLSRLSVSMVIRDLLRLMRVFLGLSQPHSETSSRKLQISLDTSLCSHIPYLPLSTQDNVNIDKILTSWEAQEFSDMSESHFGCRRAFTILGSCMFYKSSLLCNHLPKEDLNDLYLYLKYHCLLSLCCRDNIQQLVVWQEVNSTRQMYDLGEEQVFGYTEPVGAKLIWLIVGYKRSILCTLLEIKGGALKRNKFLGPDPLYIDQAKAVLLQLNSLDLSQMCKQRNTTHRIQLVPSLESTQPVPHSNAGYPVTSSPKLDVGSLLTRGRQIPALVRKDSVRSDGSLESNSSAGSDRARQRKGKLFADLQEEKQTDFTFPQADKIKMTTGADNCLLHFLHFDKYEGVIISPDPLLGLAEIVQNFHRSCSQIKHMFEKYRYRRKPPPPLIPDMETKVPRVEDTTFNFMREEGIMFAVPTPGGTARYWVVGRQRSKEEFYVCFQDGIPQNMIDLTFKAGFGLKS</sequence>
<evidence type="ECO:0000256" key="5">
    <source>
        <dbReference type="ARBA" id="ARBA00022490"/>
    </source>
</evidence>
<feature type="region of interest" description="Disordered" evidence="7">
    <location>
        <begin position="176"/>
        <end position="203"/>
    </location>
</feature>
<proteinExistence type="inferred from homology"/>
<feature type="domain" description="CCZ1/INTU/HSP4 first Longin" evidence="8">
    <location>
        <begin position="388"/>
        <end position="487"/>
    </location>
</feature>
<dbReference type="InterPro" id="IPR036034">
    <property type="entry name" value="PDZ_sf"/>
</dbReference>
<feature type="domain" description="CCZ1/INTU/HPS4 third Longin" evidence="10">
    <location>
        <begin position="795"/>
        <end position="915"/>
    </location>
</feature>
<evidence type="ECO:0000256" key="7">
    <source>
        <dbReference type="SAM" id="MobiDB-lite"/>
    </source>
</evidence>
<organism evidence="11 12">
    <name type="scientific">Magallana gigas</name>
    <name type="common">Pacific oyster</name>
    <name type="synonym">Crassostrea gigas</name>
    <dbReference type="NCBI Taxonomy" id="29159"/>
    <lineage>
        <taxon>Eukaryota</taxon>
        <taxon>Metazoa</taxon>
        <taxon>Spiralia</taxon>
        <taxon>Lophotrochozoa</taxon>
        <taxon>Mollusca</taxon>
        <taxon>Bivalvia</taxon>
        <taxon>Autobranchia</taxon>
        <taxon>Pteriomorphia</taxon>
        <taxon>Ostreida</taxon>
        <taxon>Ostreoidea</taxon>
        <taxon>Ostreidae</taxon>
        <taxon>Magallana</taxon>
    </lineage>
</organism>
<dbReference type="SUPFAM" id="SSF50156">
    <property type="entry name" value="PDZ domain-like"/>
    <property type="match status" value="1"/>
</dbReference>
<keyword evidence="4" id="KW-0217">Developmental protein</keyword>
<dbReference type="EnsemblMetazoa" id="G24526.1">
    <property type="protein sequence ID" value="G24526.1:cds"/>
    <property type="gene ID" value="G24526"/>
</dbReference>
<dbReference type="PANTHER" id="PTHR21082">
    <property type="entry name" value="PROTEIN INTURNED"/>
    <property type="match status" value="1"/>
</dbReference>
<dbReference type="InterPro" id="IPR043988">
    <property type="entry name" value="CCZ1/INTU_longin_2"/>
</dbReference>
<dbReference type="Pfam" id="PF19031">
    <property type="entry name" value="Intu_longin_1"/>
    <property type="match status" value="1"/>
</dbReference>
<evidence type="ECO:0000256" key="2">
    <source>
        <dbReference type="ARBA" id="ARBA00010034"/>
    </source>
</evidence>